<comment type="function">
    <text evidence="12">Cytokine produced by activated CD4-positive helper T-cells and to a lesser extend activated CD8-positive T-cells and natural killer (NK) cells that plays pivotal roles in the immune response and tolerance. Binds to a receptor complex composed of either the high-affinity trimeric IL-2R (IL2RA/CD25, IL2RB/CD122 and IL2RG/CD132) or the low-affinity dimeric IL-2R (IL2RB and IL2RG). Interaction with the receptor leads to oligomerization and conformation changes in the IL-2R subunits resulting in downstream signaling starting with phosphorylation of JAK1 and JAK3. In turn, JAK1 and JAK3 phosphorylate the receptor to form a docking site leading to the phosphorylation of several substrates including STAT5. This process leads to activation of several pathways including STAT, phosphoinositide-3-kinase/PI3K and mitogen-activated protein kinase/MAPK pathways. Functions as a T-cell growth factor and can increase NK-cell cytolytic activity as well. Promotes strong proliferation of activated B-cells and subsequently immunoglobulin production. Plays a pivotal role in regulating the adaptive immune system by controlling the survival and proliferation of regulatory T-cells, which are required for the maintenance of immune tolerance. Moreover, participates in the differentiation and homeostasis of effector T-cell subsets, including Th1, Th2, Th17 as well as memory CD8-positive T-cells.</text>
</comment>
<reference evidence="13" key="2">
    <citation type="submission" date="2025-09" db="UniProtKB">
        <authorList>
            <consortium name="Ensembl"/>
        </authorList>
    </citation>
    <scope>IDENTIFICATION</scope>
</reference>
<dbReference type="GO" id="GO:0038110">
    <property type="term" value="P:interleukin-2-mediated signaling pathway"/>
    <property type="evidence" value="ECO:0007669"/>
    <property type="project" value="Ensembl"/>
</dbReference>
<dbReference type="FunFam" id="1.20.1250.10:FF:000025">
    <property type="entry name" value="Interleukin-2"/>
    <property type="match status" value="1"/>
</dbReference>
<keyword evidence="6 12" id="KW-0732">Signal</keyword>
<keyword evidence="8 12" id="KW-0339">Growth factor</keyword>
<dbReference type="GO" id="GO:0042104">
    <property type="term" value="P:positive regulation of activated T cell proliferation"/>
    <property type="evidence" value="ECO:0007669"/>
    <property type="project" value="Ensembl"/>
</dbReference>
<dbReference type="Proteomes" id="UP000694381">
    <property type="component" value="Unassembled WGS sequence"/>
</dbReference>
<evidence type="ECO:0000256" key="6">
    <source>
        <dbReference type="ARBA" id="ARBA00022729"/>
    </source>
</evidence>
<dbReference type="GO" id="GO:2000561">
    <property type="term" value="P:regulation of CD4-positive, alpha-beta T cell proliferation"/>
    <property type="evidence" value="ECO:0007669"/>
    <property type="project" value="Ensembl"/>
</dbReference>
<dbReference type="OrthoDB" id="9450228at2759"/>
<keyword evidence="4 12" id="KW-0202">Cytokine</keyword>
<dbReference type="GO" id="GO:0046013">
    <property type="term" value="P:regulation of T cell homeostatic proliferation"/>
    <property type="evidence" value="ECO:0007669"/>
    <property type="project" value="Ensembl"/>
</dbReference>
<dbReference type="CTD" id="3558"/>
<evidence type="ECO:0000256" key="3">
    <source>
        <dbReference type="ARBA" id="ARBA00019453"/>
    </source>
</evidence>
<dbReference type="PRINTS" id="PR00265">
    <property type="entry name" value="INTERLEUKIN2"/>
</dbReference>
<dbReference type="SUPFAM" id="SSF47266">
    <property type="entry name" value="4-helical cytokines"/>
    <property type="match status" value="1"/>
</dbReference>
<dbReference type="GO" id="GO:0002250">
    <property type="term" value="P:adaptive immune response"/>
    <property type="evidence" value="ECO:0007669"/>
    <property type="project" value="UniProtKB-KW"/>
</dbReference>
<dbReference type="KEGG" id="ngi:103746951"/>
<dbReference type="OMA" id="NGVNNYE"/>
<dbReference type="GO" id="GO:0050672">
    <property type="term" value="P:negative regulation of lymphocyte proliferation"/>
    <property type="evidence" value="ECO:0007669"/>
    <property type="project" value="Ensembl"/>
</dbReference>
<evidence type="ECO:0000256" key="10">
    <source>
        <dbReference type="ARBA" id="ARBA00023157"/>
    </source>
</evidence>
<proteinExistence type="inferred from homology"/>
<dbReference type="InterPro" id="IPR000779">
    <property type="entry name" value="IL-2"/>
</dbReference>
<dbReference type="SMART" id="SM00189">
    <property type="entry name" value="IL2"/>
    <property type="match status" value="1"/>
</dbReference>
<dbReference type="GO" id="GO:0097192">
    <property type="term" value="P:extrinsic apoptotic signaling pathway in absence of ligand"/>
    <property type="evidence" value="ECO:0007669"/>
    <property type="project" value="Ensembl"/>
</dbReference>
<dbReference type="Gene3D" id="1.20.1250.10">
    <property type="match status" value="1"/>
</dbReference>
<dbReference type="GeneID" id="103746951"/>
<organism evidence="13 14">
    <name type="scientific">Nannospalax galili</name>
    <name type="common">Northern Israeli blind subterranean mole rat</name>
    <name type="synonym">Spalax galili</name>
    <dbReference type="NCBI Taxonomy" id="1026970"/>
    <lineage>
        <taxon>Eukaryota</taxon>
        <taxon>Metazoa</taxon>
        <taxon>Chordata</taxon>
        <taxon>Craniata</taxon>
        <taxon>Vertebrata</taxon>
        <taxon>Euteleostomi</taxon>
        <taxon>Mammalia</taxon>
        <taxon>Eutheria</taxon>
        <taxon>Euarchontoglires</taxon>
        <taxon>Glires</taxon>
        <taxon>Rodentia</taxon>
        <taxon>Myomorpha</taxon>
        <taxon>Muroidea</taxon>
        <taxon>Spalacidae</taxon>
        <taxon>Spalacinae</taxon>
        <taxon>Nannospalax</taxon>
    </lineage>
</organism>
<name>A0A8C6RG60_NANGA</name>
<dbReference type="GO" id="GO:0030890">
    <property type="term" value="P:positive regulation of B cell proliferation"/>
    <property type="evidence" value="ECO:0007669"/>
    <property type="project" value="Ensembl"/>
</dbReference>
<gene>
    <name evidence="13" type="primary">Il2</name>
    <name evidence="12" type="synonym">IL2</name>
</gene>
<evidence type="ECO:0000313" key="14">
    <source>
        <dbReference type="Proteomes" id="UP000694381"/>
    </source>
</evidence>
<dbReference type="GO" id="GO:0045944">
    <property type="term" value="P:positive regulation of transcription by RNA polymerase II"/>
    <property type="evidence" value="ECO:0007669"/>
    <property type="project" value="Ensembl"/>
</dbReference>
<evidence type="ECO:0000256" key="1">
    <source>
        <dbReference type="ARBA" id="ARBA00004613"/>
    </source>
</evidence>
<dbReference type="InterPro" id="IPR009079">
    <property type="entry name" value="4_helix_cytokine-like_core"/>
</dbReference>
<accession>A0A8C6RG60</accession>
<evidence type="ECO:0000256" key="4">
    <source>
        <dbReference type="ARBA" id="ARBA00022514"/>
    </source>
</evidence>
<dbReference type="GO" id="GO:0002366">
    <property type="term" value="P:leukocyte activation involved in immune response"/>
    <property type="evidence" value="ECO:0007669"/>
    <property type="project" value="Ensembl"/>
</dbReference>
<dbReference type="GO" id="GO:0050728">
    <property type="term" value="P:negative regulation of inflammatory response"/>
    <property type="evidence" value="ECO:0007669"/>
    <property type="project" value="Ensembl"/>
</dbReference>
<dbReference type="PANTHER" id="PTHR48487:SF1">
    <property type="entry name" value="INTERLEUKIN-2"/>
    <property type="match status" value="1"/>
</dbReference>
<dbReference type="GO" id="GO:0048304">
    <property type="term" value="P:positive regulation of isotype switching to IgG isotypes"/>
    <property type="evidence" value="ECO:0007669"/>
    <property type="project" value="Ensembl"/>
</dbReference>
<keyword evidence="14" id="KW-1185">Reference proteome</keyword>
<dbReference type="PANTHER" id="PTHR48487">
    <property type="entry name" value="INTERLEUKIN-2"/>
    <property type="match status" value="1"/>
</dbReference>
<dbReference type="GO" id="GO:1900100">
    <property type="term" value="P:positive regulation of plasma cell differentiation"/>
    <property type="evidence" value="ECO:0007669"/>
    <property type="project" value="Ensembl"/>
</dbReference>
<dbReference type="GO" id="GO:0006366">
    <property type="term" value="P:transcription by RNA polymerase II"/>
    <property type="evidence" value="ECO:0007669"/>
    <property type="project" value="Ensembl"/>
</dbReference>
<evidence type="ECO:0000256" key="7">
    <source>
        <dbReference type="ARBA" id="ARBA00022859"/>
    </source>
</evidence>
<evidence type="ECO:0000256" key="12">
    <source>
        <dbReference type="RuleBase" id="RU363134"/>
    </source>
</evidence>
<evidence type="ECO:0000256" key="9">
    <source>
        <dbReference type="ARBA" id="ARBA00023130"/>
    </source>
</evidence>
<keyword evidence="11" id="KW-0325">Glycoprotein</keyword>
<keyword evidence="10 12" id="KW-1015">Disulfide bond</keyword>
<dbReference type="GO" id="GO:0008083">
    <property type="term" value="F:growth factor activity"/>
    <property type="evidence" value="ECO:0007669"/>
    <property type="project" value="UniProtKB-KW"/>
</dbReference>
<dbReference type="Ensembl" id="ENSNGAT00000022956.1">
    <property type="protein sequence ID" value="ENSNGAP00000017326.1"/>
    <property type="gene ID" value="ENSNGAG00000017797.1"/>
</dbReference>
<feature type="chain" id="PRO_5034798215" description="Interleukin-2" evidence="12">
    <location>
        <begin position="21"/>
        <end position="154"/>
    </location>
</feature>
<dbReference type="InterPro" id="IPR030477">
    <property type="entry name" value="IL-2_CS"/>
</dbReference>
<evidence type="ECO:0000313" key="13">
    <source>
        <dbReference type="Ensembl" id="ENSNGAP00000017326.1"/>
    </source>
</evidence>
<evidence type="ECO:0000256" key="11">
    <source>
        <dbReference type="ARBA" id="ARBA00023180"/>
    </source>
</evidence>
<sequence length="154" mass="17614">MYNMQLVSCVALTLALLVSSAPTSSPTKETQQQLQQLLLDLQMLLRGTTNHKNSELSRMLTFKFYMPKKATELTHLQCLEEELQPLQEVLSLAQSKSFHLKDTREFISNIKVTILKLKGSENTFMCDYDDETATVVEFLSRWITFCQSLISTLT</sequence>
<dbReference type="GeneTree" id="ENSGT00390000003555"/>
<evidence type="ECO:0000256" key="8">
    <source>
        <dbReference type="ARBA" id="ARBA00023030"/>
    </source>
</evidence>
<dbReference type="GO" id="GO:0005125">
    <property type="term" value="F:cytokine activity"/>
    <property type="evidence" value="ECO:0007669"/>
    <property type="project" value="UniProtKB-KW"/>
</dbReference>
<dbReference type="GO" id="GO:0005134">
    <property type="term" value="F:interleukin-2 receptor binding"/>
    <property type="evidence" value="ECO:0007669"/>
    <property type="project" value="Ensembl"/>
</dbReference>
<comment type="similarity">
    <text evidence="2 12">Belongs to the IL-2 family.</text>
</comment>
<dbReference type="GO" id="GO:0032729">
    <property type="term" value="P:positive regulation of type II interferon production"/>
    <property type="evidence" value="ECO:0007669"/>
    <property type="project" value="Ensembl"/>
</dbReference>
<comment type="subcellular location">
    <subcellularLocation>
        <location evidence="1 12">Secreted</location>
    </subcellularLocation>
</comment>
<evidence type="ECO:0000256" key="2">
    <source>
        <dbReference type="ARBA" id="ARBA00006949"/>
    </source>
</evidence>
<dbReference type="GO" id="GO:0050798">
    <property type="term" value="P:activated T cell proliferation"/>
    <property type="evidence" value="ECO:0007669"/>
    <property type="project" value="Ensembl"/>
</dbReference>
<keyword evidence="5 12" id="KW-0964">Secreted</keyword>
<dbReference type="GO" id="GO:0005615">
    <property type="term" value="C:extracellular space"/>
    <property type="evidence" value="ECO:0007669"/>
    <property type="project" value="UniProtKB-KW"/>
</dbReference>
<dbReference type="AlphaFoldDB" id="A0A8C6RG60"/>
<dbReference type="GO" id="GO:0002903">
    <property type="term" value="P:negative regulation of B cell apoptotic process"/>
    <property type="evidence" value="ECO:0007669"/>
    <property type="project" value="Ensembl"/>
</dbReference>
<dbReference type="PROSITE" id="PS00424">
    <property type="entry name" value="INTERLEUKIN_2"/>
    <property type="match status" value="1"/>
</dbReference>
<dbReference type="Pfam" id="PF00715">
    <property type="entry name" value="IL2"/>
    <property type="match status" value="1"/>
</dbReference>
<evidence type="ECO:0000256" key="5">
    <source>
        <dbReference type="ARBA" id="ARBA00022525"/>
    </source>
</evidence>
<dbReference type="GO" id="GO:0032740">
    <property type="term" value="P:positive regulation of interleukin-17 production"/>
    <property type="evidence" value="ECO:0007669"/>
    <property type="project" value="Ensembl"/>
</dbReference>
<protein>
    <recommendedName>
        <fullName evidence="3 12">Interleukin-2</fullName>
        <shortName evidence="12">IL-2</shortName>
    </recommendedName>
</protein>
<feature type="signal peptide" evidence="12">
    <location>
        <begin position="1"/>
        <end position="20"/>
    </location>
</feature>
<reference evidence="13" key="1">
    <citation type="submission" date="2025-08" db="UniProtKB">
        <authorList>
            <consortium name="Ensembl"/>
        </authorList>
    </citation>
    <scope>IDENTIFICATION</scope>
</reference>
<keyword evidence="7 12" id="KW-0391">Immunity</keyword>
<dbReference type="RefSeq" id="XP_008847454.1">
    <property type="nucleotide sequence ID" value="XM_008849232.1"/>
</dbReference>
<keyword evidence="9 12" id="KW-1064">Adaptive immunity</keyword>
<dbReference type="GO" id="GO:0097696">
    <property type="term" value="P:cell surface receptor signaling pathway via STAT"/>
    <property type="evidence" value="ECO:0007669"/>
    <property type="project" value="Ensembl"/>
</dbReference>
<dbReference type="GO" id="GO:2000320">
    <property type="term" value="P:negative regulation of T-helper 17 cell differentiation"/>
    <property type="evidence" value="ECO:0007669"/>
    <property type="project" value="Ensembl"/>
</dbReference>